<dbReference type="InterPro" id="IPR025110">
    <property type="entry name" value="AMP-bd_C"/>
</dbReference>
<reference evidence="4" key="2">
    <citation type="journal article" date="2023" name="IMA Fungus">
        <title>Comparative genomic study of the Penicillium genus elucidates a diverse pangenome and 15 lateral gene transfer events.</title>
        <authorList>
            <person name="Petersen C."/>
            <person name="Sorensen T."/>
            <person name="Nielsen M.R."/>
            <person name="Sondergaard T.E."/>
            <person name="Sorensen J.L."/>
            <person name="Fitzpatrick D.A."/>
            <person name="Frisvad J.C."/>
            <person name="Nielsen K.L."/>
        </authorList>
    </citation>
    <scope>NUCLEOTIDE SEQUENCE</scope>
    <source>
        <strain evidence="4">IBT 30069</strain>
    </source>
</reference>
<evidence type="ECO:0000313" key="5">
    <source>
        <dbReference type="Proteomes" id="UP001149165"/>
    </source>
</evidence>
<evidence type="ECO:0000259" key="2">
    <source>
        <dbReference type="Pfam" id="PF00501"/>
    </source>
</evidence>
<accession>A0A9W9F3H3</accession>
<proteinExistence type="inferred from homology"/>
<sequence>MSDRTHYVPSHMGDNVLPNLPFFHKLLRYAQRRPPRISIRDVNAGLEKTFHNVLSDALALRNELAKTLSPQTLRDLEEDKEVYIGLLAPGGYEYTVGFVAILALGAAVVPMAVGLPIEEASYFLLKAECVALIASTTNASLANSVVHSISEKNNIHIPCISPIASFFDTAIFPADEILISSNRALDTNGAAAVIFTSGTTGPLKGAVQRRTWLTGNAETDADFYRVTEEDVILHVLPVHHASGLGLTFLPFLTAGACIEFRSGGFDTAWTWERWRQGGLSFFSGVPTIYMRMMRYFEEKISTQAPSVRDEYIKGARDIRTMLCGSSALPGPVQEFWEQLREKPMMTRYGATEFGAVIKTDLDPRGMPRNSVGRIVGGVSLKLENDGHLLVKCPYMFSKYLNDEKATTEAHDKDGYFRSGDIARQEGDYFFILGRASIDIIKSGGYKISALDIEREILGLDYVSEVMVVGVEDEEYGQRVAASISLKKNQKTTRKTLTLAELREDLRSKMSSYKIPTILRVIKGELPKSRTGKVQKKILGPQLFPPNYRNVPEIQVWSKDKRSKL</sequence>
<keyword evidence="5" id="KW-1185">Reference proteome</keyword>
<evidence type="ECO:0000259" key="3">
    <source>
        <dbReference type="Pfam" id="PF13193"/>
    </source>
</evidence>
<name>A0A9W9F3H3_9EURO</name>
<dbReference type="InterPro" id="IPR045851">
    <property type="entry name" value="AMP-bd_C_sf"/>
</dbReference>
<dbReference type="Proteomes" id="UP001149165">
    <property type="component" value="Unassembled WGS sequence"/>
</dbReference>
<dbReference type="Gene3D" id="3.30.300.30">
    <property type="match status" value="1"/>
</dbReference>
<gene>
    <name evidence="4" type="ORF">N7456_008765</name>
</gene>
<dbReference type="EMBL" id="JAPQKH010000006">
    <property type="protein sequence ID" value="KAJ5092904.1"/>
    <property type="molecule type" value="Genomic_DNA"/>
</dbReference>
<dbReference type="SUPFAM" id="SSF56801">
    <property type="entry name" value="Acetyl-CoA synthetase-like"/>
    <property type="match status" value="1"/>
</dbReference>
<dbReference type="PROSITE" id="PS00455">
    <property type="entry name" value="AMP_BINDING"/>
    <property type="match status" value="1"/>
</dbReference>
<evidence type="ECO:0000256" key="1">
    <source>
        <dbReference type="ARBA" id="ARBA00006432"/>
    </source>
</evidence>
<dbReference type="Pfam" id="PF00501">
    <property type="entry name" value="AMP-binding"/>
    <property type="match status" value="1"/>
</dbReference>
<evidence type="ECO:0000313" key="4">
    <source>
        <dbReference type="EMBL" id="KAJ5092904.1"/>
    </source>
</evidence>
<organism evidence="4 5">
    <name type="scientific">Penicillium angulare</name>
    <dbReference type="NCBI Taxonomy" id="116970"/>
    <lineage>
        <taxon>Eukaryota</taxon>
        <taxon>Fungi</taxon>
        <taxon>Dikarya</taxon>
        <taxon>Ascomycota</taxon>
        <taxon>Pezizomycotina</taxon>
        <taxon>Eurotiomycetes</taxon>
        <taxon>Eurotiomycetidae</taxon>
        <taxon>Eurotiales</taxon>
        <taxon>Aspergillaceae</taxon>
        <taxon>Penicillium</taxon>
    </lineage>
</organism>
<dbReference type="PANTHER" id="PTHR43201">
    <property type="entry name" value="ACYL-COA SYNTHETASE"/>
    <property type="match status" value="1"/>
</dbReference>
<reference evidence="4" key="1">
    <citation type="submission" date="2022-11" db="EMBL/GenBank/DDBJ databases">
        <authorList>
            <person name="Petersen C."/>
        </authorList>
    </citation>
    <scope>NUCLEOTIDE SEQUENCE</scope>
    <source>
        <strain evidence="4">IBT 30069</strain>
    </source>
</reference>
<comment type="similarity">
    <text evidence="1">Belongs to the ATP-dependent AMP-binding enzyme family.</text>
</comment>
<feature type="domain" description="AMP-dependent synthetase/ligase" evidence="2">
    <location>
        <begin position="73"/>
        <end position="391"/>
    </location>
</feature>
<feature type="domain" description="AMP-binding enzyme C-terminal" evidence="3">
    <location>
        <begin position="452"/>
        <end position="532"/>
    </location>
</feature>
<comment type="caution">
    <text evidence="4">The sequence shown here is derived from an EMBL/GenBank/DDBJ whole genome shotgun (WGS) entry which is preliminary data.</text>
</comment>
<protein>
    <submittedName>
        <fullName evidence="4">Uncharacterized protein</fullName>
    </submittedName>
</protein>
<dbReference type="InterPro" id="IPR042099">
    <property type="entry name" value="ANL_N_sf"/>
</dbReference>
<dbReference type="Gene3D" id="3.40.50.12780">
    <property type="entry name" value="N-terminal domain of ligase-like"/>
    <property type="match status" value="1"/>
</dbReference>
<dbReference type="Pfam" id="PF13193">
    <property type="entry name" value="AMP-binding_C"/>
    <property type="match status" value="1"/>
</dbReference>
<dbReference type="GO" id="GO:0031956">
    <property type="term" value="F:medium-chain fatty acid-CoA ligase activity"/>
    <property type="evidence" value="ECO:0007669"/>
    <property type="project" value="TreeGrafter"/>
</dbReference>
<dbReference type="InterPro" id="IPR020845">
    <property type="entry name" value="AMP-binding_CS"/>
</dbReference>
<dbReference type="PANTHER" id="PTHR43201:SF8">
    <property type="entry name" value="ACYL-COA SYNTHETASE FAMILY MEMBER 3"/>
    <property type="match status" value="1"/>
</dbReference>
<dbReference type="OrthoDB" id="6614653at2759"/>
<dbReference type="GO" id="GO:0006631">
    <property type="term" value="P:fatty acid metabolic process"/>
    <property type="evidence" value="ECO:0007669"/>
    <property type="project" value="TreeGrafter"/>
</dbReference>
<dbReference type="InterPro" id="IPR000873">
    <property type="entry name" value="AMP-dep_synth/lig_dom"/>
</dbReference>
<dbReference type="AlphaFoldDB" id="A0A9W9F3H3"/>